<proteinExistence type="inferred from homology"/>
<dbReference type="KEGG" id="dbr:Deba_1274"/>
<keyword evidence="4" id="KW-0328">Glycosyltransferase</keyword>
<dbReference type="AlphaFoldDB" id="E1QG32"/>
<dbReference type="EMBL" id="CP002085">
    <property type="protein sequence ID" value="ADK84642.1"/>
    <property type="molecule type" value="Genomic_DNA"/>
</dbReference>
<evidence type="ECO:0000259" key="3">
    <source>
        <dbReference type="Pfam" id="PF18912"/>
    </source>
</evidence>
<dbReference type="Pfam" id="PF00156">
    <property type="entry name" value="Pribosyltran"/>
    <property type="match status" value="1"/>
</dbReference>
<dbReference type="InterPro" id="IPR051910">
    <property type="entry name" value="ComF/GntX_DNA_util-trans"/>
</dbReference>
<dbReference type="HOGENOM" id="CLU_054549_1_1_7"/>
<dbReference type="OrthoDB" id="9779910at2"/>
<dbReference type="PANTHER" id="PTHR47505:SF1">
    <property type="entry name" value="DNA UTILIZATION PROTEIN YHGH"/>
    <property type="match status" value="1"/>
</dbReference>
<sequence>MPPSLAALGRGLLELAFPARCPACGRPAHGGGLCAACLAQVEPTVEPSLEPIDSLSFAVAKHAGPAAQCVRAFKYRRDWAAGRALALLLCERAPAEMLGWAEIICPVPLHRLRLLGRGFNQAAWLARRLDQGQGRLRARLLLRLRHTRPQARLNGQERLANVSGAFAVNPRLAAQVDGRRVLLIDDVQTTGATLHECTMALLAAGAVQVRALTVSRAMGEIHDNP</sequence>
<evidence type="ECO:0000313" key="4">
    <source>
        <dbReference type="EMBL" id="ADK84642.1"/>
    </source>
</evidence>
<dbReference type="PANTHER" id="PTHR47505">
    <property type="entry name" value="DNA UTILIZATION PROTEIN YHGH"/>
    <property type="match status" value="1"/>
</dbReference>
<dbReference type="Proteomes" id="UP000009047">
    <property type="component" value="Chromosome"/>
</dbReference>
<feature type="domain" description="Double zinc ribbon" evidence="3">
    <location>
        <begin position="12"/>
        <end position="47"/>
    </location>
</feature>
<dbReference type="InterPro" id="IPR044005">
    <property type="entry name" value="DZR_2"/>
</dbReference>
<evidence type="ECO:0000259" key="2">
    <source>
        <dbReference type="Pfam" id="PF00156"/>
    </source>
</evidence>
<dbReference type="eggNOG" id="COG1040">
    <property type="taxonomic scope" value="Bacteria"/>
</dbReference>
<dbReference type="InterPro" id="IPR029057">
    <property type="entry name" value="PRTase-like"/>
</dbReference>
<keyword evidence="5" id="KW-1185">Reference proteome</keyword>
<organism evidence="4 5">
    <name type="scientific">Desulfarculus baarsii (strain ATCC 33931 / DSM 2075 / LMG 7858 / VKM B-1802 / 2st14)</name>
    <dbReference type="NCBI Taxonomy" id="644282"/>
    <lineage>
        <taxon>Bacteria</taxon>
        <taxon>Pseudomonadati</taxon>
        <taxon>Thermodesulfobacteriota</taxon>
        <taxon>Desulfarculia</taxon>
        <taxon>Desulfarculales</taxon>
        <taxon>Desulfarculaceae</taxon>
        <taxon>Desulfarculus</taxon>
    </lineage>
</organism>
<gene>
    <name evidence="4" type="ordered locus">Deba_1274</name>
</gene>
<feature type="domain" description="Phosphoribosyltransferase" evidence="2">
    <location>
        <begin position="165"/>
        <end position="215"/>
    </location>
</feature>
<dbReference type="STRING" id="644282.Deba_1274"/>
<keyword evidence="4" id="KW-0808">Transferase</keyword>
<accession>E1QG32</accession>
<reference evidence="4 5" key="1">
    <citation type="journal article" date="2010" name="Stand. Genomic Sci.">
        <title>Complete genome sequence of Desulfarculus baarsii type strain (2st14).</title>
        <authorList>
            <person name="Sun H."/>
            <person name="Spring S."/>
            <person name="Lapidus A."/>
            <person name="Davenport K."/>
            <person name="Del Rio T.G."/>
            <person name="Tice H."/>
            <person name="Nolan M."/>
            <person name="Copeland A."/>
            <person name="Cheng J.F."/>
            <person name="Lucas S."/>
            <person name="Tapia R."/>
            <person name="Goodwin L."/>
            <person name="Pitluck S."/>
            <person name="Ivanova N."/>
            <person name="Pagani I."/>
            <person name="Mavromatis K."/>
            <person name="Ovchinnikova G."/>
            <person name="Pati A."/>
            <person name="Chen A."/>
            <person name="Palaniappan K."/>
            <person name="Hauser L."/>
            <person name="Chang Y.J."/>
            <person name="Jeffries C.D."/>
            <person name="Detter J.C."/>
            <person name="Han C."/>
            <person name="Rohde M."/>
            <person name="Brambilla E."/>
            <person name="Goker M."/>
            <person name="Woyke T."/>
            <person name="Bristow J."/>
            <person name="Eisen J.A."/>
            <person name="Markowitz V."/>
            <person name="Hugenholtz P."/>
            <person name="Kyrpides N.C."/>
            <person name="Klenk H.P."/>
            <person name="Land M."/>
        </authorList>
    </citation>
    <scope>NUCLEOTIDE SEQUENCE [LARGE SCALE GENOMIC DNA]</scope>
    <source>
        <strain evidence="5">ATCC 33931 / DSM 2075 / LMG 7858 / VKM B-1802 / 2st14</strain>
    </source>
</reference>
<dbReference type="InterPro" id="IPR000836">
    <property type="entry name" value="PRTase_dom"/>
</dbReference>
<evidence type="ECO:0000313" key="5">
    <source>
        <dbReference type="Proteomes" id="UP000009047"/>
    </source>
</evidence>
<comment type="similarity">
    <text evidence="1">Belongs to the ComF/GntX family.</text>
</comment>
<dbReference type="RefSeq" id="WP_013258095.1">
    <property type="nucleotide sequence ID" value="NC_014365.1"/>
</dbReference>
<protein>
    <submittedName>
        <fullName evidence="4">Phosphoribosyltransferase</fullName>
    </submittedName>
</protein>
<evidence type="ECO:0000256" key="1">
    <source>
        <dbReference type="ARBA" id="ARBA00008007"/>
    </source>
</evidence>
<dbReference type="CDD" id="cd06223">
    <property type="entry name" value="PRTases_typeI"/>
    <property type="match status" value="1"/>
</dbReference>
<name>E1QG32_DESB2</name>
<dbReference type="SUPFAM" id="SSF53271">
    <property type="entry name" value="PRTase-like"/>
    <property type="match status" value="1"/>
</dbReference>
<dbReference type="Pfam" id="PF18912">
    <property type="entry name" value="DZR_2"/>
    <property type="match status" value="1"/>
</dbReference>
<dbReference type="Gene3D" id="3.40.50.2020">
    <property type="match status" value="1"/>
</dbReference>
<dbReference type="GO" id="GO:0016757">
    <property type="term" value="F:glycosyltransferase activity"/>
    <property type="evidence" value="ECO:0007669"/>
    <property type="project" value="UniProtKB-KW"/>
</dbReference>